<protein>
    <submittedName>
        <fullName evidence="4">Transposon Ty3-I Gag-Pol polyprotein</fullName>
    </submittedName>
</protein>
<sequence length="400" mass="45726">MRSTMCGMIPTCGSIVRIKSYEGAFPSPKFHLFLNFVTLMLVGDTLGLNGPHLRCWNAVYFGLICSRILIYSVNLVGIAKRREILVPVIKCPSLLLVCEIFDVWGIDFMGPFPSSFGKSYIILGVDYVSKWVEAKATRTDDAKTVIDFVKANIFSRYGMPRPSLDRGTHFCNKMVSALLKKYNVTHRVSTAYHPQTNGQAEVSNREIKSILEKTVNPNRKDWSTRLDDALWAYRTAYKTPIGMSPYRLIFGKPCHLPVELEHRAFWAIKQLNMTMNEAGSQRKLQLQELEEIRNDAYENSRIYKDKTKAFHDHAISRKVFIVGQKVLLFHSKLKLFPGKLRSRWIGPFVVTKIFPHGAVEIQSLTTTKVFKVNGHRLKPFYEGFQSTLVEKTHLLDPTIT</sequence>
<dbReference type="Pfam" id="PF00665">
    <property type="entry name" value="rve"/>
    <property type="match status" value="1"/>
</dbReference>
<keyword evidence="2" id="KW-0472">Membrane</keyword>
<dbReference type="GO" id="GO:0015074">
    <property type="term" value="P:DNA integration"/>
    <property type="evidence" value="ECO:0007669"/>
    <property type="project" value="InterPro"/>
</dbReference>
<comment type="caution">
    <text evidence="4">The sequence shown here is derived from an EMBL/GenBank/DDBJ whole genome shotgun (WGS) entry which is preliminary data.</text>
</comment>
<keyword evidence="1" id="KW-0175">Coiled coil</keyword>
<gene>
    <name evidence="4" type="ORF">Sradi_6858600</name>
</gene>
<reference evidence="4" key="2">
    <citation type="journal article" date="2024" name="Plant">
        <title>Genomic evolution and insights into agronomic trait innovations of Sesamum species.</title>
        <authorList>
            <person name="Miao H."/>
            <person name="Wang L."/>
            <person name="Qu L."/>
            <person name="Liu H."/>
            <person name="Sun Y."/>
            <person name="Le M."/>
            <person name="Wang Q."/>
            <person name="Wei S."/>
            <person name="Zheng Y."/>
            <person name="Lin W."/>
            <person name="Duan Y."/>
            <person name="Cao H."/>
            <person name="Xiong S."/>
            <person name="Wang X."/>
            <person name="Wei L."/>
            <person name="Li C."/>
            <person name="Ma Q."/>
            <person name="Ju M."/>
            <person name="Zhao R."/>
            <person name="Li G."/>
            <person name="Mu C."/>
            <person name="Tian Q."/>
            <person name="Mei H."/>
            <person name="Zhang T."/>
            <person name="Gao T."/>
            <person name="Zhang H."/>
        </authorList>
    </citation>
    <scope>NUCLEOTIDE SEQUENCE</scope>
    <source>
        <strain evidence="4">G02</strain>
    </source>
</reference>
<dbReference type="Gene3D" id="3.30.420.10">
    <property type="entry name" value="Ribonuclease H-like superfamily/Ribonuclease H"/>
    <property type="match status" value="1"/>
</dbReference>
<keyword evidence="2" id="KW-0812">Transmembrane</keyword>
<feature type="domain" description="Integrase catalytic" evidence="3">
    <location>
        <begin position="88"/>
        <end position="253"/>
    </location>
</feature>
<evidence type="ECO:0000256" key="1">
    <source>
        <dbReference type="SAM" id="Coils"/>
    </source>
</evidence>
<feature type="coiled-coil region" evidence="1">
    <location>
        <begin position="275"/>
        <end position="306"/>
    </location>
</feature>
<evidence type="ECO:0000313" key="4">
    <source>
        <dbReference type="EMBL" id="KAL0294961.1"/>
    </source>
</evidence>
<organism evidence="4">
    <name type="scientific">Sesamum radiatum</name>
    <name type="common">Black benniseed</name>
    <dbReference type="NCBI Taxonomy" id="300843"/>
    <lineage>
        <taxon>Eukaryota</taxon>
        <taxon>Viridiplantae</taxon>
        <taxon>Streptophyta</taxon>
        <taxon>Embryophyta</taxon>
        <taxon>Tracheophyta</taxon>
        <taxon>Spermatophyta</taxon>
        <taxon>Magnoliopsida</taxon>
        <taxon>eudicotyledons</taxon>
        <taxon>Gunneridae</taxon>
        <taxon>Pentapetalae</taxon>
        <taxon>asterids</taxon>
        <taxon>lamiids</taxon>
        <taxon>Lamiales</taxon>
        <taxon>Pedaliaceae</taxon>
        <taxon>Sesamum</taxon>
    </lineage>
</organism>
<name>A0AAW2JJX3_SESRA</name>
<dbReference type="SUPFAM" id="SSF53098">
    <property type="entry name" value="Ribonuclease H-like"/>
    <property type="match status" value="1"/>
</dbReference>
<dbReference type="PROSITE" id="PS50994">
    <property type="entry name" value="INTEGRASE"/>
    <property type="match status" value="1"/>
</dbReference>
<proteinExistence type="predicted"/>
<dbReference type="InterPro" id="IPR036397">
    <property type="entry name" value="RNaseH_sf"/>
</dbReference>
<feature type="transmembrane region" description="Helical" evidence="2">
    <location>
        <begin position="30"/>
        <end position="48"/>
    </location>
</feature>
<dbReference type="InterPro" id="IPR012337">
    <property type="entry name" value="RNaseH-like_sf"/>
</dbReference>
<dbReference type="EMBL" id="JACGWJ010000106">
    <property type="protein sequence ID" value="KAL0294961.1"/>
    <property type="molecule type" value="Genomic_DNA"/>
</dbReference>
<feature type="transmembrane region" description="Helical" evidence="2">
    <location>
        <begin position="60"/>
        <end position="79"/>
    </location>
</feature>
<dbReference type="GO" id="GO:0003676">
    <property type="term" value="F:nucleic acid binding"/>
    <property type="evidence" value="ECO:0007669"/>
    <property type="project" value="InterPro"/>
</dbReference>
<keyword evidence="2" id="KW-1133">Transmembrane helix</keyword>
<dbReference type="AlphaFoldDB" id="A0AAW2JJX3"/>
<evidence type="ECO:0000256" key="2">
    <source>
        <dbReference type="SAM" id="Phobius"/>
    </source>
</evidence>
<reference evidence="4" key="1">
    <citation type="submission" date="2020-06" db="EMBL/GenBank/DDBJ databases">
        <authorList>
            <person name="Li T."/>
            <person name="Hu X."/>
            <person name="Zhang T."/>
            <person name="Song X."/>
            <person name="Zhang H."/>
            <person name="Dai N."/>
            <person name="Sheng W."/>
            <person name="Hou X."/>
            <person name="Wei L."/>
        </authorList>
    </citation>
    <scope>NUCLEOTIDE SEQUENCE</scope>
    <source>
        <strain evidence="4">G02</strain>
        <tissue evidence="4">Leaf</tissue>
    </source>
</reference>
<accession>A0AAW2JJX3</accession>
<dbReference type="PANTHER" id="PTHR47266">
    <property type="entry name" value="ENDONUCLEASE-RELATED"/>
    <property type="match status" value="1"/>
</dbReference>
<evidence type="ECO:0000259" key="3">
    <source>
        <dbReference type="PROSITE" id="PS50994"/>
    </source>
</evidence>
<dbReference type="InterPro" id="IPR001584">
    <property type="entry name" value="Integrase_cat-core"/>
</dbReference>
<dbReference type="InterPro" id="IPR052160">
    <property type="entry name" value="Gypsy_RT_Integrase-like"/>
</dbReference>